<reference evidence="1 2" key="1">
    <citation type="submission" date="2020-08" db="EMBL/GenBank/DDBJ databases">
        <title>A Genomic Blueprint of the Chicken Gut Microbiome.</title>
        <authorList>
            <person name="Gilroy R."/>
            <person name="Ravi A."/>
            <person name="Getino M."/>
            <person name="Pursley I."/>
            <person name="Horton D.L."/>
            <person name="Alikhan N.-F."/>
            <person name="Baker D."/>
            <person name="Gharbi K."/>
            <person name="Hall N."/>
            <person name="Watson M."/>
            <person name="Adriaenssens E.M."/>
            <person name="Foster-Nyarko E."/>
            <person name="Jarju S."/>
            <person name="Secka A."/>
            <person name="Antonio M."/>
            <person name="Oren A."/>
            <person name="Chaudhuri R."/>
            <person name="La Ragione R.M."/>
            <person name="Hildebrand F."/>
            <person name="Pallen M.J."/>
        </authorList>
    </citation>
    <scope>NUCLEOTIDE SEQUENCE [LARGE SCALE GENOMIC DNA]</scope>
    <source>
        <strain evidence="1 2">A46</strain>
    </source>
</reference>
<gene>
    <name evidence="1" type="ORF">H9635_10050</name>
</gene>
<dbReference type="Gene3D" id="3.30.2220.30">
    <property type="match status" value="1"/>
</dbReference>
<evidence type="ECO:0000313" key="2">
    <source>
        <dbReference type="Proteomes" id="UP000619101"/>
    </source>
</evidence>
<name>A0ABR8XYQ4_9BACL</name>
<comment type="caution">
    <text evidence="1">The sequence shown here is derived from an EMBL/GenBank/DDBJ whole genome shotgun (WGS) entry which is preliminary data.</text>
</comment>
<accession>A0ABR8XYQ4</accession>
<protein>
    <submittedName>
        <fullName evidence="1">Phage portal protein</fullName>
    </submittedName>
</protein>
<dbReference type="InterPro" id="IPR014986">
    <property type="entry name" value="XkdN-like"/>
</dbReference>
<dbReference type="EMBL" id="JACSPZ010000004">
    <property type="protein sequence ID" value="MBD8037087.1"/>
    <property type="molecule type" value="Genomic_DNA"/>
</dbReference>
<dbReference type="Pfam" id="PF08890">
    <property type="entry name" value="Phage_TAC_5"/>
    <property type="match status" value="1"/>
</dbReference>
<proteinExistence type="predicted"/>
<organism evidence="1 2">
    <name type="scientific">Solibacillus faecavium</name>
    <dbReference type="NCBI Taxonomy" id="2762221"/>
    <lineage>
        <taxon>Bacteria</taxon>
        <taxon>Bacillati</taxon>
        <taxon>Bacillota</taxon>
        <taxon>Bacilli</taxon>
        <taxon>Bacillales</taxon>
        <taxon>Caryophanaceae</taxon>
        <taxon>Solibacillus</taxon>
    </lineage>
</organism>
<dbReference type="RefSeq" id="WP_191700155.1">
    <property type="nucleotide sequence ID" value="NZ_JACSPZ010000004.1"/>
</dbReference>
<dbReference type="Proteomes" id="UP000619101">
    <property type="component" value="Unassembled WGS sequence"/>
</dbReference>
<keyword evidence="2" id="KW-1185">Reference proteome</keyword>
<evidence type="ECO:0000313" key="1">
    <source>
        <dbReference type="EMBL" id="MBD8037087.1"/>
    </source>
</evidence>
<dbReference type="InterPro" id="IPR038559">
    <property type="entry name" value="XkdN-like_sf"/>
</dbReference>
<sequence>MSNLTAFLAQNAINPEAEEHIVSKRFVDPETQKPMKWQVASVDSDRDEALRKQHTKRLPVPGKKNVFQPTTDYDAYLTSLAVECTKFPNLHDTELQNSYKVMGAEALLKKMLLPGEYAEYLKIIQSVNGFDIGMEEAVEEAKN</sequence>